<gene>
    <name evidence="1" type="ORF">CLV41_10834</name>
</gene>
<dbReference type="PANTHER" id="PTHR11803">
    <property type="entry name" value="2-IMINOBUTANOATE/2-IMINOPROPANOATE DEAMINASE RIDA"/>
    <property type="match status" value="1"/>
</dbReference>
<dbReference type="Proteomes" id="UP000236959">
    <property type="component" value="Unassembled WGS sequence"/>
</dbReference>
<dbReference type="PANTHER" id="PTHR11803:SF44">
    <property type="entry name" value="RUTC FAMILY PROTEIN YJGH"/>
    <property type="match status" value="1"/>
</dbReference>
<dbReference type="OrthoDB" id="9808943at2"/>
<comment type="caution">
    <text evidence="1">The sequence shown here is derived from an EMBL/GenBank/DDBJ whole genome shotgun (WGS) entry which is preliminary data.</text>
</comment>
<name>A0A2S3UPI3_9HYPH</name>
<dbReference type="Gene3D" id="3.30.1330.40">
    <property type="entry name" value="RutC-like"/>
    <property type="match status" value="1"/>
</dbReference>
<sequence length="128" mass="13984">MHERIVNPVSGIYPATGDYVHAIELTGAQRILYLSGTMGLKADGTAPGTLEEQLTCVWSNIRRVLSEAQMTTDNIVRVTSYLRDPAYAAQNQQARLAALGERRVPTTAIVAQTLSEDWKIEIEVIAAA</sequence>
<proteinExistence type="predicted"/>
<dbReference type="GO" id="GO:0005829">
    <property type="term" value="C:cytosol"/>
    <property type="evidence" value="ECO:0007669"/>
    <property type="project" value="TreeGrafter"/>
</dbReference>
<dbReference type="EMBL" id="PPCN01000008">
    <property type="protein sequence ID" value="POF29611.1"/>
    <property type="molecule type" value="Genomic_DNA"/>
</dbReference>
<accession>A0A2S3UPI3</accession>
<dbReference type="AlphaFoldDB" id="A0A2S3UPI3"/>
<reference evidence="1 2" key="1">
    <citation type="submission" date="2018-01" db="EMBL/GenBank/DDBJ databases">
        <title>Genomic Encyclopedia of Archaeal and Bacterial Type Strains, Phase II (KMG-II): from individual species to whole genera.</title>
        <authorList>
            <person name="Goeker M."/>
        </authorList>
    </citation>
    <scope>NUCLEOTIDE SEQUENCE [LARGE SCALE GENOMIC DNA]</scope>
    <source>
        <strain evidence="1 2">DSM 17023</strain>
    </source>
</reference>
<evidence type="ECO:0000313" key="1">
    <source>
        <dbReference type="EMBL" id="POF29611.1"/>
    </source>
</evidence>
<keyword evidence="2" id="KW-1185">Reference proteome</keyword>
<evidence type="ECO:0000313" key="2">
    <source>
        <dbReference type="Proteomes" id="UP000236959"/>
    </source>
</evidence>
<dbReference type="Pfam" id="PF01042">
    <property type="entry name" value="Ribonuc_L-PSP"/>
    <property type="match status" value="1"/>
</dbReference>
<organism evidence="1 2">
    <name type="scientific">Roseibium marinum</name>
    <dbReference type="NCBI Taxonomy" id="281252"/>
    <lineage>
        <taxon>Bacteria</taxon>
        <taxon>Pseudomonadati</taxon>
        <taxon>Pseudomonadota</taxon>
        <taxon>Alphaproteobacteria</taxon>
        <taxon>Hyphomicrobiales</taxon>
        <taxon>Stappiaceae</taxon>
        <taxon>Roseibium</taxon>
    </lineage>
</organism>
<dbReference type="SUPFAM" id="SSF55298">
    <property type="entry name" value="YjgF-like"/>
    <property type="match status" value="1"/>
</dbReference>
<protein>
    <submittedName>
        <fullName evidence="1">Enamine deaminase RidA (YjgF/YER057c/UK114 family)</fullName>
    </submittedName>
</protein>
<dbReference type="InterPro" id="IPR035959">
    <property type="entry name" value="RutC-like_sf"/>
</dbReference>
<dbReference type="CDD" id="cd00448">
    <property type="entry name" value="YjgF_YER057c_UK114_family"/>
    <property type="match status" value="1"/>
</dbReference>
<dbReference type="InterPro" id="IPR006175">
    <property type="entry name" value="YjgF/YER057c/UK114"/>
</dbReference>
<dbReference type="GO" id="GO:0019239">
    <property type="term" value="F:deaminase activity"/>
    <property type="evidence" value="ECO:0007669"/>
    <property type="project" value="TreeGrafter"/>
</dbReference>
<dbReference type="RefSeq" id="WP_103223675.1">
    <property type="nucleotide sequence ID" value="NZ_PPCN01000008.1"/>
</dbReference>